<comment type="caution">
    <text evidence="1">The sequence shown here is derived from an EMBL/GenBank/DDBJ whole genome shotgun (WGS) entry which is preliminary data.</text>
</comment>
<reference evidence="1" key="1">
    <citation type="journal article" date="2022" name="bioRxiv">
        <title>Sequencing and chromosome-scale assembly of the giantPleurodeles waltlgenome.</title>
        <authorList>
            <person name="Brown T."/>
            <person name="Elewa A."/>
            <person name="Iarovenko S."/>
            <person name="Subramanian E."/>
            <person name="Araus A.J."/>
            <person name="Petzold A."/>
            <person name="Susuki M."/>
            <person name="Suzuki K.-i.T."/>
            <person name="Hayashi T."/>
            <person name="Toyoda A."/>
            <person name="Oliveira C."/>
            <person name="Osipova E."/>
            <person name="Leigh N.D."/>
            <person name="Simon A."/>
            <person name="Yun M.H."/>
        </authorList>
    </citation>
    <scope>NUCLEOTIDE SEQUENCE</scope>
    <source>
        <strain evidence="1">20211129_DDA</strain>
        <tissue evidence="1">Liver</tissue>
    </source>
</reference>
<accession>A0AAV7W290</accession>
<dbReference type="EMBL" id="JANPWB010000002">
    <property type="protein sequence ID" value="KAJ1208084.1"/>
    <property type="molecule type" value="Genomic_DNA"/>
</dbReference>
<evidence type="ECO:0000313" key="2">
    <source>
        <dbReference type="Proteomes" id="UP001066276"/>
    </source>
</evidence>
<evidence type="ECO:0000313" key="1">
    <source>
        <dbReference type="EMBL" id="KAJ1208084.1"/>
    </source>
</evidence>
<name>A0AAV7W290_PLEWA</name>
<organism evidence="1 2">
    <name type="scientific">Pleurodeles waltl</name>
    <name type="common">Iberian ribbed newt</name>
    <dbReference type="NCBI Taxonomy" id="8319"/>
    <lineage>
        <taxon>Eukaryota</taxon>
        <taxon>Metazoa</taxon>
        <taxon>Chordata</taxon>
        <taxon>Craniata</taxon>
        <taxon>Vertebrata</taxon>
        <taxon>Euteleostomi</taxon>
        <taxon>Amphibia</taxon>
        <taxon>Batrachia</taxon>
        <taxon>Caudata</taxon>
        <taxon>Salamandroidea</taxon>
        <taxon>Salamandridae</taxon>
        <taxon>Pleurodelinae</taxon>
        <taxon>Pleurodeles</taxon>
    </lineage>
</organism>
<keyword evidence="2" id="KW-1185">Reference proteome</keyword>
<proteinExistence type="predicted"/>
<dbReference type="AlphaFoldDB" id="A0AAV7W290"/>
<sequence length="114" mass="12359">MGRGSGYVYALHWGLRAGVCRVGVGFRQGLLVHMLLDVVPVMQCAEAGQPCYTCQFPLSGRWPQWVPSLSRPPTHGRPRFVDQARGDLRSGVCIYGFPLPEAASKPLCSAACGK</sequence>
<gene>
    <name evidence="1" type="ORF">NDU88_003474</name>
</gene>
<protein>
    <submittedName>
        <fullName evidence="1">Uncharacterized protein</fullName>
    </submittedName>
</protein>
<dbReference type="Proteomes" id="UP001066276">
    <property type="component" value="Chromosome 1_2"/>
</dbReference>